<evidence type="ECO:0000313" key="2">
    <source>
        <dbReference type="EMBL" id="MBZ3885180.1"/>
    </source>
</evidence>
<feature type="compositionally biased region" description="Polar residues" evidence="1">
    <location>
        <begin position="93"/>
        <end position="105"/>
    </location>
</feature>
<keyword evidence="3" id="KW-1185">Reference proteome</keyword>
<organism evidence="2 3">
    <name type="scientific">Sciurus carolinensis</name>
    <name type="common">Eastern gray squirrel</name>
    <dbReference type="NCBI Taxonomy" id="30640"/>
    <lineage>
        <taxon>Eukaryota</taxon>
        <taxon>Metazoa</taxon>
        <taxon>Chordata</taxon>
        <taxon>Craniata</taxon>
        <taxon>Vertebrata</taxon>
        <taxon>Euteleostomi</taxon>
        <taxon>Mammalia</taxon>
        <taxon>Eutheria</taxon>
        <taxon>Euarchontoglires</taxon>
        <taxon>Glires</taxon>
        <taxon>Rodentia</taxon>
        <taxon>Sciuromorpha</taxon>
        <taxon>Sciuridae</taxon>
        <taxon>Sciurinae</taxon>
        <taxon>Sciurini</taxon>
        <taxon>Sciurus</taxon>
    </lineage>
</organism>
<feature type="region of interest" description="Disordered" evidence="1">
    <location>
        <begin position="93"/>
        <end position="118"/>
    </location>
</feature>
<comment type="caution">
    <text evidence="2">The sequence shown here is derived from an EMBL/GenBank/DDBJ whole genome shotgun (WGS) entry which is preliminary data.</text>
</comment>
<evidence type="ECO:0000313" key="3">
    <source>
        <dbReference type="Proteomes" id="UP001166674"/>
    </source>
</evidence>
<accession>A0AA41T613</accession>
<protein>
    <submittedName>
        <fullName evidence="2">Dual specificity protein phosphatase 16</fullName>
    </submittedName>
</protein>
<gene>
    <name evidence="2" type="ORF">SUZIE_181655</name>
</gene>
<dbReference type="AlphaFoldDB" id="A0AA41T613"/>
<dbReference type="EMBL" id="JAATJV010398546">
    <property type="protein sequence ID" value="MBZ3885180.1"/>
    <property type="molecule type" value="Genomic_DNA"/>
</dbReference>
<name>A0AA41T613_SCICA</name>
<feature type="compositionally biased region" description="Basic and acidic residues" evidence="1">
    <location>
        <begin position="106"/>
        <end position="118"/>
    </location>
</feature>
<proteinExistence type="predicted"/>
<sequence>MAKACASCQCVQHTAITVRGQSTGTVLSGLHLSSDKLEDSNKLKRSFSLAIKSVSYPASMAASLHGFSSSEDALEYYTPSATLDGTSKLCQFSPVQEVSEQTPETSPDKEETHIPKKP</sequence>
<dbReference type="Proteomes" id="UP001166674">
    <property type="component" value="Unassembled WGS sequence"/>
</dbReference>
<reference evidence="2" key="1">
    <citation type="submission" date="2020-03" db="EMBL/GenBank/DDBJ databases">
        <title>Studies in the Genomics of Life Span.</title>
        <authorList>
            <person name="Glass D."/>
        </authorList>
    </citation>
    <scope>NUCLEOTIDE SEQUENCE</scope>
    <source>
        <strain evidence="2">SUZIE</strain>
        <tissue evidence="2">Muscle</tissue>
    </source>
</reference>
<evidence type="ECO:0000256" key="1">
    <source>
        <dbReference type="SAM" id="MobiDB-lite"/>
    </source>
</evidence>